<organism evidence="2 3">
    <name type="scientific">Balneatrix alpica</name>
    <dbReference type="NCBI Taxonomy" id="75684"/>
    <lineage>
        <taxon>Bacteria</taxon>
        <taxon>Pseudomonadati</taxon>
        <taxon>Pseudomonadota</taxon>
        <taxon>Gammaproteobacteria</taxon>
        <taxon>Oceanospirillales</taxon>
        <taxon>Balneatrichaceae</taxon>
        <taxon>Balneatrix</taxon>
    </lineage>
</organism>
<evidence type="ECO:0000256" key="1">
    <source>
        <dbReference type="ARBA" id="ARBA00038308"/>
    </source>
</evidence>
<dbReference type="SUPFAM" id="SSF101327">
    <property type="entry name" value="YgfB-like"/>
    <property type="match status" value="1"/>
</dbReference>
<evidence type="ECO:0000313" key="2">
    <source>
        <dbReference type="EMBL" id="MFB9887831.1"/>
    </source>
</evidence>
<reference evidence="2 3" key="1">
    <citation type="submission" date="2024-09" db="EMBL/GenBank/DDBJ databases">
        <authorList>
            <person name="Sun Q."/>
            <person name="Mori K."/>
        </authorList>
    </citation>
    <scope>NUCLEOTIDE SEQUENCE [LARGE SCALE GENOMIC DNA]</scope>
    <source>
        <strain evidence="2 3">ATCC 51285</strain>
    </source>
</reference>
<dbReference type="PANTHER" id="PTHR37528:SF1">
    <property type="entry name" value="UPF0149 PROTEIN YGFB"/>
    <property type="match status" value="1"/>
</dbReference>
<dbReference type="InterPro" id="IPR036255">
    <property type="entry name" value="YgfB-like_sf"/>
</dbReference>
<keyword evidence="3" id="KW-1185">Reference proteome</keyword>
<dbReference type="InterPro" id="IPR011978">
    <property type="entry name" value="YgfB-like"/>
</dbReference>
<gene>
    <name evidence="2" type="ORF">ACFFLH_15555</name>
</gene>
<evidence type="ECO:0000313" key="3">
    <source>
        <dbReference type="Proteomes" id="UP001589628"/>
    </source>
</evidence>
<dbReference type="PANTHER" id="PTHR37528">
    <property type="entry name" value="UPF0149 PROTEIN YGFB"/>
    <property type="match status" value="1"/>
</dbReference>
<proteinExistence type="inferred from homology"/>
<sequence length="192" mass="21349">MSSPTHQLPNFDALSDLFIKLGALGSPSELHGMLCGYLTAGTRWPLDEWLQQAARMLDIEPQQGHDSKTLLSQLYEATLAQLQDGMFDFSLVLPDESYSLDERAQSLGGWCYGYLNGFGLGGGSLTDKTSADVKESLEDFSRFSQLSEVQLDEQDADEADFTEVYEYVRVATVMIFMEFNAVQAEQTPPTIH</sequence>
<dbReference type="Proteomes" id="UP001589628">
    <property type="component" value="Unassembled WGS sequence"/>
</dbReference>
<dbReference type="Pfam" id="PF03695">
    <property type="entry name" value="UPF0149"/>
    <property type="match status" value="1"/>
</dbReference>
<dbReference type="RefSeq" id="WP_035461034.1">
    <property type="nucleotide sequence ID" value="NZ_JAUESS010000012.1"/>
</dbReference>
<dbReference type="Gene3D" id="1.20.120.740">
    <property type="entry name" value="YgfB uncharacterised protein family UPF0149, PF03695"/>
    <property type="match status" value="1"/>
</dbReference>
<protein>
    <submittedName>
        <fullName evidence="2">UPF0149 family protein</fullName>
    </submittedName>
</protein>
<comment type="similarity">
    <text evidence="1">Belongs to the UPF0149 family.</text>
</comment>
<dbReference type="EMBL" id="JBHLZN010000006">
    <property type="protein sequence ID" value="MFB9887831.1"/>
    <property type="molecule type" value="Genomic_DNA"/>
</dbReference>
<comment type="caution">
    <text evidence="2">The sequence shown here is derived from an EMBL/GenBank/DDBJ whole genome shotgun (WGS) entry which is preliminary data.</text>
</comment>
<name>A0ABV5ZF11_9GAMM</name>
<accession>A0ABV5ZF11</accession>